<sequence length="70" mass="8350">MRQKTIAINLISHNEYGEGSITIKDRFANDSYLFKLDCLQDWIDLLDLEYRKTWKLYGKELKKLIPKKGE</sequence>
<organism evidence="1">
    <name type="scientific">marine metagenome</name>
    <dbReference type="NCBI Taxonomy" id="408172"/>
    <lineage>
        <taxon>unclassified sequences</taxon>
        <taxon>metagenomes</taxon>
        <taxon>ecological metagenomes</taxon>
    </lineage>
</organism>
<protein>
    <submittedName>
        <fullName evidence="1">Uncharacterized protein</fullName>
    </submittedName>
</protein>
<name>A0A382K6N6_9ZZZZ</name>
<evidence type="ECO:0000313" key="1">
    <source>
        <dbReference type="EMBL" id="SVC19968.1"/>
    </source>
</evidence>
<dbReference type="EMBL" id="UINC01078669">
    <property type="protein sequence ID" value="SVC19968.1"/>
    <property type="molecule type" value="Genomic_DNA"/>
</dbReference>
<gene>
    <name evidence="1" type="ORF">METZ01_LOCUS272822</name>
</gene>
<dbReference type="AlphaFoldDB" id="A0A382K6N6"/>
<reference evidence="1" key="1">
    <citation type="submission" date="2018-05" db="EMBL/GenBank/DDBJ databases">
        <authorList>
            <person name="Lanie J.A."/>
            <person name="Ng W.-L."/>
            <person name="Kazmierczak K.M."/>
            <person name="Andrzejewski T.M."/>
            <person name="Davidsen T.M."/>
            <person name="Wayne K.J."/>
            <person name="Tettelin H."/>
            <person name="Glass J.I."/>
            <person name="Rusch D."/>
            <person name="Podicherti R."/>
            <person name="Tsui H.-C.T."/>
            <person name="Winkler M.E."/>
        </authorList>
    </citation>
    <scope>NUCLEOTIDE SEQUENCE</scope>
</reference>
<accession>A0A382K6N6</accession>
<proteinExistence type="predicted"/>